<evidence type="ECO:0000313" key="2">
    <source>
        <dbReference type="EMBL" id="ABZ06601.1"/>
    </source>
</evidence>
<dbReference type="AlphaFoldDB" id="B3T1Z2"/>
<name>B3T1Z2_9ZZZZ</name>
<organism evidence="2">
    <name type="scientific">uncultured marine microorganism HF4000_133G03</name>
    <dbReference type="NCBI Taxonomy" id="455521"/>
    <lineage>
        <taxon>unclassified sequences</taxon>
        <taxon>environmental samples</taxon>
    </lineage>
</organism>
<proteinExistence type="predicted"/>
<keyword evidence="1" id="KW-1133">Transmembrane helix</keyword>
<dbReference type="EMBL" id="EU016580">
    <property type="protein sequence ID" value="ABZ06601.1"/>
    <property type="molecule type" value="Genomic_DNA"/>
</dbReference>
<evidence type="ECO:0000256" key="1">
    <source>
        <dbReference type="SAM" id="Phobius"/>
    </source>
</evidence>
<gene>
    <name evidence="2" type="ORF">ALOHA_HF4000133G03ctg1g6</name>
</gene>
<sequence length="168" mass="19498">MAFSFKEIKFKFLELIPLLLLFFISLNGNSVIDFKFFSINVHYILIYYWVLKQPQVLGYGFIFLSGIITDVVFGLPIGISALTLLIIASVAAYVRAVTVRPSLLYDWMSFIPALLIANFIYFIVLYFSNYSIDYLYFFKNSIFTFLFYPFLWVIFGILINFTKSGSHA</sequence>
<keyword evidence="1" id="KW-0812">Transmembrane</keyword>
<feature type="transmembrane region" description="Helical" evidence="1">
    <location>
        <begin position="12"/>
        <end position="28"/>
    </location>
</feature>
<feature type="transmembrane region" description="Helical" evidence="1">
    <location>
        <begin position="142"/>
        <end position="161"/>
    </location>
</feature>
<protein>
    <submittedName>
        <fullName evidence="2">Putative rod shape-determining protein MreD</fullName>
    </submittedName>
</protein>
<feature type="transmembrane region" description="Helical" evidence="1">
    <location>
        <begin position="79"/>
        <end position="98"/>
    </location>
</feature>
<reference evidence="2" key="1">
    <citation type="journal article" date="2008" name="ISME J.">
        <title>Genomic patterns of recombination, clonal divergence and environment in marine microbial populations.</title>
        <authorList>
            <person name="Konstantinidis K.T."/>
            <person name="Delong E.F."/>
        </authorList>
    </citation>
    <scope>NUCLEOTIDE SEQUENCE</scope>
</reference>
<feature type="transmembrane region" description="Helical" evidence="1">
    <location>
        <begin position="110"/>
        <end position="130"/>
    </location>
</feature>
<keyword evidence="1" id="KW-0472">Membrane</keyword>
<accession>B3T1Z2</accession>